<dbReference type="EMBL" id="DVFW01000042">
    <property type="protein sequence ID" value="HIQ81250.1"/>
    <property type="molecule type" value="Genomic_DNA"/>
</dbReference>
<organism evidence="8 9">
    <name type="scientific">Candidatus Scatavimonas merdigallinarum</name>
    <dbReference type="NCBI Taxonomy" id="2840914"/>
    <lineage>
        <taxon>Bacteria</taxon>
        <taxon>Bacillati</taxon>
        <taxon>Bacillota</taxon>
        <taxon>Clostridia</taxon>
        <taxon>Eubacteriales</taxon>
        <taxon>Oscillospiraceae</taxon>
        <taxon>Oscillospiraceae incertae sedis</taxon>
        <taxon>Candidatus Scatavimonas</taxon>
    </lineage>
</organism>
<feature type="transmembrane region" description="Helical" evidence="7">
    <location>
        <begin position="109"/>
        <end position="128"/>
    </location>
</feature>
<protein>
    <submittedName>
        <fullName evidence="8">Hemolysin III family protein</fullName>
    </submittedName>
</protein>
<comment type="caution">
    <text evidence="8">The sequence shown here is derived from an EMBL/GenBank/DDBJ whole genome shotgun (WGS) entry which is preliminary data.</text>
</comment>
<reference evidence="8" key="1">
    <citation type="submission" date="2020-10" db="EMBL/GenBank/DDBJ databases">
        <authorList>
            <person name="Gilroy R."/>
        </authorList>
    </citation>
    <scope>NUCLEOTIDE SEQUENCE</scope>
    <source>
        <strain evidence="8">ChiSjej1B19-3389</strain>
    </source>
</reference>
<evidence type="ECO:0000313" key="9">
    <source>
        <dbReference type="Proteomes" id="UP000886787"/>
    </source>
</evidence>
<dbReference type="Pfam" id="PF03006">
    <property type="entry name" value="HlyIII"/>
    <property type="match status" value="1"/>
</dbReference>
<comment type="similarity">
    <text evidence="2">Belongs to the UPF0073 (Hly-III) family.</text>
</comment>
<feature type="transmembrane region" description="Helical" evidence="7">
    <location>
        <begin position="164"/>
        <end position="185"/>
    </location>
</feature>
<dbReference type="GO" id="GO:0046872">
    <property type="term" value="F:metal ion binding"/>
    <property type="evidence" value="ECO:0007669"/>
    <property type="project" value="UniProtKB-KW"/>
</dbReference>
<keyword evidence="6" id="KW-0862">Zinc</keyword>
<proteinExistence type="inferred from homology"/>
<keyword evidence="4 7" id="KW-1133">Transmembrane helix</keyword>
<feature type="binding site" evidence="6">
    <location>
        <position position="196"/>
    </location>
    <ligand>
        <name>Zn(2+)</name>
        <dbReference type="ChEBI" id="CHEBI:29105"/>
    </ligand>
</feature>
<accession>A0A9D0ZIZ5</accession>
<feature type="transmembrane region" description="Helical" evidence="7">
    <location>
        <begin position="140"/>
        <end position="158"/>
    </location>
</feature>
<comment type="subcellular location">
    <subcellularLocation>
        <location evidence="1">Endomembrane system</location>
        <topology evidence="1">Multi-pass membrane protein</topology>
    </subcellularLocation>
</comment>
<gene>
    <name evidence="8" type="ORF">IAD32_08225</name>
</gene>
<keyword evidence="5 7" id="KW-0472">Membrane</keyword>
<sequence>MHEKQNKKIYTLGEEIFNAVSHGTGSLLSIAGTVILIVFSAIYNDVWAIVSSCIYGASLIILYTMSTLYHAITNQKAKRFFRIMDHNTIFFLIAGTYTPLTLVCLRGTLGWILFGVVWGAAVIGIVLNSIDLERFRKPSVACYIAMGWVIIFAIRPLMDSIPSISLLFLLLGGVFYTVGVIFYAVKKIKYFHSVWHLFTIAGSVFHYFSILLAIIG</sequence>
<feature type="transmembrane region" description="Helical" evidence="7">
    <location>
        <begin position="197"/>
        <end position="215"/>
    </location>
</feature>
<feature type="transmembrane region" description="Helical" evidence="7">
    <location>
        <begin position="49"/>
        <end position="72"/>
    </location>
</feature>
<reference evidence="8" key="2">
    <citation type="journal article" date="2021" name="PeerJ">
        <title>Extensive microbial diversity within the chicken gut microbiome revealed by metagenomics and culture.</title>
        <authorList>
            <person name="Gilroy R."/>
            <person name="Ravi A."/>
            <person name="Getino M."/>
            <person name="Pursley I."/>
            <person name="Horton D.L."/>
            <person name="Alikhan N.F."/>
            <person name="Baker D."/>
            <person name="Gharbi K."/>
            <person name="Hall N."/>
            <person name="Watson M."/>
            <person name="Adriaenssens E.M."/>
            <person name="Foster-Nyarko E."/>
            <person name="Jarju S."/>
            <person name="Secka A."/>
            <person name="Antonio M."/>
            <person name="Oren A."/>
            <person name="Chaudhuri R.R."/>
            <person name="La Ragione R."/>
            <person name="Hildebrand F."/>
            <person name="Pallen M.J."/>
        </authorList>
    </citation>
    <scope>NUCLEOTIDE SEQUENCE</scope>
    <source>
        <strain evidence="8">ChiSjej1B19-3389</strain>
    </source>
</reference>
<dbReference type="InterPro" id="IPR004254">
    <property type="entry name" value="AdipoR/HlyIII-related"/>
</dbReference>
<name>A0A9D0ZIZ5_9FIRM</name>
<feature type="binding site" evidence="6">
    <location>
        <position position="70"/>
    </location>
    <ligand>
        <name>Zn(2+)</name>
        <dbReference type="ChEBI" id="CHEBI:29105"/>
    </ligand>
</feature>
<evidence type="ECO:0000256" key="5">
    <source>
        <dbReference type="ARBA" id="ARBA00023136"/>
    </source>
</evidence>
<keyword evidence="6" id="KW-0479">Metal-binding</keyword>
<evidence type="ECO:0000256" key="1">
    <source>
        <dbReference type="ARBA" id="ARBA00004127"/>
    </source>
</evidence>
<evidence type="ECO:0000313" key="8">
    <source>
        <dbReference type="EMBL" id="HIQ81250.1"/>
    </source>
</evidence>
<evidence type="ECO:0000256" key="4">
    <source>
        <dbReference type="ARBA" id="ARBA00022989"/>
    </source>
</evidence>
<dbReference type="GO" id="GO:0140911">
    <property type="term" value="F:pore-forming activity"/>
    <property type="evidence" value="ECO:0007669"/>
    <property type="project" value="InterPro"/>
</dbReference>
<dbReference type="NCBIfam" id="TIGR01065">
    <property type="entry name" value="hlyIII"/>
    <property type="match status" value="1"/>
</dbReference>
<feature type="transmembrane region" description="Helical" evidence="7">
    <location>
        <begin position="84"/>
        <end position="103"/>
    </location>
</feature>
<dbReference type="PANTHER" id="PTHR20855">
    <property type="entry name" value="ADIPOR/PROGESTIN RECEPTOR-RELATED"/>
    <property type="match status" value="1"/>
</dbReference>
<keyword evidence="3 7" id="KW-0812">Transmembrane</keyword>
<dbReference type="AlphaFoldDB" id="A0A9D0ZIZ5"/>
<evidence type="ECO:0000256" key="6">
    <source>
        <dbReference type="PIRSR" id="PIRSR604254-1"/>
    </source>
</evidence>
<dbReference type="GO" id="GO:0012505">
    <property type="term" value="C:endomembrane system"/>
    <property type="evidence" value="ECO:0007669"/>
    <property type="project" value="UniProtKB-SubCell"/>
</dbReference>
<feature type="transmembrane region" description="Helical" evidence="7">
    <location>
        <begin position="20"/>
        <end position="43"/>
    </location>
</feature>
<evidence type="ECO:0000256" key="2">
    <source>
        <dbReference type="ARBA" id="ARBA00008488"/>
    </source>
</evidence>
<evidence type="ECO:0000256" key="7">
    <source>
        <dbReference type="SAM" id="Phobius"/>
    </source>
</evidence>
<feature type="binding site" evidence="6">
    <location>
        <position position="192"/>
    </location>
    <ligand>
        <name>Zn(2+)</name>
        <dbReference type="ChEBI" id="CHEBI:29105"/>
    </ligand>
</feature>
<evidence type="ECO:0000256" key="3">
    <source>
        <dbReference type="ARBA" id="ARBA00022692"/>
    </source>
</evidence>
<dbReference type="InterPro" id="IPR005744">
    <property type="entry name" value="Hy-lIII"/>
</dbReference>
<dbReference type="GO" id="GO:0016020">
    <property type="term" value="C:membrane"/>
    <property type="evidence" value="ECO:0007669"/>
    <property type="project" value="InterPro"/>
</dbReference>
<dbReference type="Proteomes" id="UP000886787">
    <property type="component" value="Unassembled WGS sequence"/>
</dbReference>
<dbReference type="PANTHER" id="PTHR20855:SF129">
    <property type="entry name" value="HEMOLYSIN-3 HOMOLOG"/>
    <property type="match status" value="1"/>
</dbReference>